<evidence type="ECO:0000259" key="3">
    <source>
        <dbReference type="Pfam" id="PF10099"/>
    </source>
</evidence>
<reference evidence="4 5" key="1">
    <citation type="submission" date="2020-12" db="EMBL/GenBank/DDBJ databases">
        <title>Aureibaculum luteum sp. nov. and Aureibaculum flavum sp. nov., novel members of the family Flavobacteriaceae isolated from Antarctic intertidal sediments.</title>
        <authorList>
            <person name="He X."/>
            <person name="Zhang X."/>
        </authorList>
    </citation>
    <scope>NUCLEOTIDE SEQUENCE [LARGE SCALE GENOMIC DNA]</scope>
    <source>
        <strain evidence="4 5">A20</strain>
    </source>
</reference>
<keyword evidence="1" id="KW-0175">Coiled coil</keyword>
<comment type="caution">
    <text evidence="4">The sequence shown here is derived from an EMBL/GenBank/DDBJ whole genome shotgun (WGS) entry which is preliminary data.</text>
</comment>
<feature type="transmembrane region" description="Helical" evidence="2">
    <location>
        <begin position="91"/>
        <end position="112"/>
    </location>
</feature>
<sequence length="266" mass="29311">MEVKEYIASGILELYVAGVLSEQENQEVADMVQKHPEIADEVSEIEAAILKLTAATAPVTNSTFSTIKEEFGNLSSTKAKVIPLQKKSNNWLTYTGWAAAVLLTGGLIWTMVQNNNLNTQLKSVELEKQQLEEQIYKSNTSLAETKKLNKTLRDKDILAIPLGGQTVSPYSYAKVYWNKNDNQVFVDVQGLPKPPAGKVYQVWSLKLNPLTPTSIGILDQFNEDENKVFALANGKENESEAFGITLEPEGGSETPTLEQLYTLGAV</sequence>
<name>A0ABS0WMW2_9FLAO</name>
<evidence type="ECO:0000256" key="1">
    <source>
        <dbReference type="SAM" id="Coils"/>
    </source>
</evidence>
<evidence type="ECO:0000313" key="4">
    <source>
        <dbReference type="EMBL" id="MBJ2173303.1"/>
    </source>
</evidence>
<dbReference type="EMBL" id="JAEHFJ010000002">
    <property type="protein sequence ID" value="MBJ2173303.1"/>
    <property type="molecule type" value="Genomic_DNA"/>
</dbReference>
<keyword evidence="5" id="KW-1185">Reference proteome</keyword>
<protein>
    <submittedName>
        <fullName evidence="4">Anti-sigma factor</fullName>
    </submittedName>
</protein>
<dbReference type="PANTHER" id="PTHR37461">
    <property type="entry name" value="ANTI-SIGMA-K FACTOR RSKA"/>
    <property type="match status" value="1"/>
</dbReference>
<organism evidence="4 5">
    <name type="scientific">Aureibaculum flavum</name>
    <dbReference type="NCBI Taxonomy" id="2795986"/>
    <lineage>
        <taxon>Bacteria</taxon>
        <taxon>Pseudomonadati</taxon>
        <taxon>Bacteroidota</taxon>
        <taxon>Flavobacteriia</taxon>
        <taxon>Flavobacteriales</taxon>
        <taxon>Flavobacteriaceae</taxon>
        <taxon>Aureibaculum</taxon>
    </lineage>
</organism>
<evidence type="ECO:0000313" key="5">
    <source>
        <dbReference type="Proteomes" id="UP000623301"/>
    </source>
</evidence>
<dbReference type="RefSeq" id="WP_198840118.1">
    <property type="nucleotide sequence ID" value="NZ_JAEHFJ010000002.1"/>
</dbReference>
<dbReference type="PANTHER" id="PTHR37461:SF1">
    <property type="entry name" value="ANTI-SIGMA-K FACTOR RSKA"/>
    <property type="match status" value="1"/>
</dbReference>
<dbReference type="Proteomes" id="UP000623301">
    <property type="component" value="Unassembled WGS sequence"/>
</dbReference>
<accession>A0ABS0WMW2</accession>
<keyword evidence="2" id="KW-1133">Transmembrane helix</keyword>
<feature type="domain" description="Anti-sigma K factor RskA C-terminal" evidence="3">
    <location>
        <begin position="98"/>
        <end position="256"/>
    </location>
</feature>
<evidence type="ECO:0000256" key="2">
    <source>
        <dbReference type="SAM" id="Phobius"/>
    </source>
</evidence>
<proteinExistence type="predicted"/>
<keyword evidence="2" id="KW-0472">Membrane</keyword>
<dbReference type="InterPro" id="IPR051474">
    <property type="entry name" value="Anti-sigma-K/W_factor"/>
</dbReference>
<gene>
    <name evidence="4" type="ORF">JBL43_03590</name>
</gene>
<feature type="coiled-coil region" evidence="1">
    <location>
        <begin position="114"/>
        <end position="141"/>
    </location>
</feature>
<keyword evidence="2" id="KW-0812">Transmembrane</keyword>
<dbReference type="InterPro" id="IPR018764">
    <property type="entry name" value="RskA_C"/>
</dbReference>
<dbReference type="Pfam" id="PF10099">
    <property type="entry name" value="RskA_C"/>
    <property type="match status" value="1"/>
</dbReference>